<keyword evidence="1" id="KW-0863">Zinc-finger</keyword>
<sequence length="219" mass="23966">MDAKVEEFCNISQGTQRVQEYATRFTHTMRYAPDESNTEKKKMYFFKKGLSTRLKVALSGHTCYTLREIVNKALEMERDRLEADAQYKEKKRRSESSSRGPAPQRPRAHVPPPSRARAAQGAAPAPSRGGGTHTANYHRPTQSRPAQSTNTWKATAPTSTSSVPFACFNCGQPGHKAVHCPAKTAPPPAPSSTRQAPAQGTLRKPAVGATRGRLTHLTA</sequence>
<dbReference type="InterPro" id="IPR032567">
    <property type="entry name" value="RTL1-rel"/>
</dbReference>
<evidence type="ECO:0000313" key="5">
    <source>
        <dbReference type="Proteomes" id="UP000807115"/>
    </source>
</evidence>
<dbReference type="InterPro" id="IPR005162">
    <property type="entry name" value="Retrotrans_gag_dom"/>
</dbReference>
<evidence type="ECO:0000256" key="1">
    <source>
        <dbReference type="PROSITE-ProRule" id="PRU00047"/>
    </source>
</evidence>
<dbReference type="InterPro" id="IPR001878">
    <property type="entry name" value="Znf_CCHC"/>
</dbReference>
<reference evidence="4" key="1">
    <citation type="journal article" date="2019" name="BMC Genomics">
        <title>A new reference genome for Sorghum bicolor reveals high levels of sequence similarity between sweet and grain genotypes: implications for the genetics of sugar metabolism.</title>
        <authorList>
            <person name="Cooper E.A."/>
            <person name="Brenton Z.W."/>
            <person name="Flinn B.S."/>
            <person name="Jenkins J."/>
            <person name="Shu S."/>
            <person name="Flowers D."/>
            <person name="Luo F."/>
            <person name="Wang Y."/>
            <person name="Xia P."/>
            <person name="Barry K."/>
            <person name="Daum C."/>
            <person name="Lipzen A."/>
            <person name="Yoshinaga Y."/>
            <person name="Schmutz J."/>
            <person name="Saski C."/>
            <person name="Vermerris W."/>
            <person name="Kresovich S."/>
        </authorList>
    </citation>
    <scope>NUCLEOTIDE SEQUENCE</scope>
</reference>
<dbReference type="InterPro" id="IPR036875">
    <property type="entry name" value="Znf_CCHC_sf"/>
</dbReference>
<protein>
    <recommendedName>
        <fullName evidence="3">CCHC-type domain-containing protein</fullName>
    </recommendedName>
</protein>
<dbReference type="Proteomes" id="UP000807115">
    <property type="component" value="Chromosome 3"/>
</dbReference>
<name>A0A921UMQ3_SORBI</name>
<dbReference type="PANTHER" id="PTHR15503:SF22">
    <property type="entry name" value="TRANSPOSON TY3-I GAG POLYPROTEIN"/>
    <property type="match status" value="1"/>
</dbReference>
<reference evidence="4" key="2">
    <citation type="submission" date="2020-10" db="EMBL/GenBank/DDBJ databases">
        <authorList>
            <person name="Cooper E.A."/>
            <person name="Brenton Z.W."/>
            <person name="Flinn B.S."/>
            <person name="Jenkins J."/>
            <person name="Shu S."/>
            <person name="Flowers D."/>
            <person name="Luo F."/>
            <person name="Wang Y."/>
            <person name="Xia P."/>
            <person name="Barry K."/>
            <person name="Daum C."/>
            <person name="Lipzen A."/>
            <person name="Yoshinaga Y."/>
            <person name="Schmutz J."/>
            <person name="Saski C."/>
            <person name="Vermerris W."/>
            <person name="Kresovich S."/>
        </authorList>
    </citation>
    <scope>NUCLEOTIDE SEQUENCE</scope>
</reference>
<dbReference type="Gene3D" id="4.10.60.10">
    <property type="entry name" value="Zinc finger, CCHC-type"/>
    <property type="match status" value="1"/>
</dbReference>
<dbReference type="Pfam" id="PF03732">
    <property type="entry name" value="Retrotrans_gag"/>
    <property type="match status" value="1"/>
</dbReference>
<dbReference type="EMBL" id="CM027682">
    <property type="protein sequence ID" value="KAG0537444.1"/>
    <property type="molecule type" value="Genomic_DNA"/>
</dbReference>
<feature type="region of interest" description="Disordered" evidence="2">
    <location>
        <begin position="83"/>
        <end position="158"/>
    </location>
</feature>
<dbReference type="SMART" id="SM00343">
    <property type="entry name" value="ZnF_C2HC"/>
    <property type="match status" value="1"/>
</dbReference>
<dbReference type="SUPFAM" id="SSF57756">
    <property type="entry name" value="Retrovirus zinc finger-like domains"/>
    <property type="match status" value="1"/>
</dbReference>
<feature type="region of interest" description="Disordered" evidence="2">
    <location>
        <begin position="182"/>
        <end position="219"/>
    </location>
</feature>
<comment type="caution">
    <text evidence="4">The sequence shown here is derived from an EMBL/GenBank/DDBJ whole genome shotgun (WGS) entry which is preliminary data.</text>
</comment>
<accession>A0A921UMQ3</accession>
<dbReference type="Pfam" id="PF00098">
    <property type="entry name" value="zf-CCHC"/>
    <property type="match status" value="1"/>
</dbReference>
<evidence type="ECO:0000256" key="2">
    <source>
        <dbReference type="SAM" id="MobiDB-lite"/>
    </source>
</evidence>
<feature type="compositionally biased region" description="Low complexity" evidence="2">
    <location>
        <begin position="115"/>
        <end position="127"/>
    </location>
</feature>
<feature type="compositionally biased region" description="Basic and acidic residues" evidence="2">
    <location>
        <begin position="83"/>
        <end position="96"/>
    </location>
</feature>
<keyword evidence="1" id="KW-0479">Metal-binding</keyword>
<organism evidence="4 5">
    <name type="scientific">Sorghum bicolor</name>
    <name type="common">Sorghum</name>
    <name type="synonym">Sorghum vulgare</name>
    <dbReference type="NCBI Taxonomy" id="4558"/>
    <lineage>
        <taxon>Eukaryota</taxon>
        <taxon>Viridiplantae</taxon>
        <taxon>Streptophyta</taxon>
        <taxon>Embryophyta</taxon>
        <taxon>Tracheophyta</taxon>
        <taxon>Spermatophyta</taxon>
        <taxon>Magnoliopsida</taxon>
        <taxon>Liliopsida</taxon>
        <taxon>Poales</taxon>
        <taxon>Poaceae</taxon>
        <taxon>PACMAD clade</taxon>
        <taxon>Panicoideae</taxon>
        <taxon>Andropogonodae</taxon>
        <taxon>Andropogoneae</taxon>
        <taxon>Sorghinae</taxon>
        <taxon>Sorghum</taxon>
    </lineage>
</organism>
<gene>
    <name evidence="4" type="ORF">BDA96_03G149000</name>
</gene>
<proteinExistence type="predicted"/>
<evidence type="ECO:0000259" key="3">
    <source>
        <dbReference type="PROSITE" id="PS50158"/>
    </source>
</evidence>
<dbReference type="GO" id="GO:0008270">
    <property type="term" value="F:zinc ion binding"/>
    <property type="evidence" value="ECO:0007669"/>
    <property type="project" value="UniProtKB-KW"/>
</dbReference>
<feature type="domain" description="CCHC-type" evidence="3">
    <location>
        <begin position="167"/>
        <end position="181"/>
    </location>
</feature>
<keyword evidence="1" id="KW-0862">Zinc</keyword>
<dbReference type="PROSITE" id="PS50158">
    <property type="entry name" value="ZF_CCHC"/>
    <property type="match status" value="1"/>
</dbReference>
<evidence type="ECO:0000313" key="4">
    <source>
        <dbReference type="EMBL" id="KAG0537444.1"/>
    </source>
</evidence>
<dbReference type="GO" id="GO:0003676">
    <property type="term" value="F:nucleic acid binding"/>
    <property type="evidence" value="ECO:0007669"/>
    <property type="project" value="InterPro"/>
</dbReference>
<dbReference type="PANTHER" id="PTHR15503">
    <property type="entry name" value="LDOC1 RELATED"/>
    <property type="match status" value="1"/>
</dbReference>
<dbReference type="AlphaFoldDB" id="A0A921UMQ3"/>
<feature type="compositionally biased region" description="Polar residues" evidence="2">
    <location>
        <begin position="133"/>
        <end position="158"/>
    </location>
</feature>